<feature type="domain" description="FAD-binding" evidence="3">
    <location>
        <begin position="283"/>
        <end position="322"/>
    </location>
</feature>
<dbReference type="PANTHER" id="PTHR13789:SF309">
    <property type="entry name" value="PUTATIVE (AFU_ORTHOLOGUE AFUA_6G14510)-RELATED"/>
    <property type="match status" value="1"/>
</dbReference>
<dbReference type="OrthoDB" id="9791689at2"/>
<evidence type="ECO:0000259" key="3">
    <source>
        <dbReference type="Pfam" id="PF01494"/>
    </source>
</evidence>
<dbReference type="PRINTS" id="PR00420">
    <property type="entry name" value="RNGMNOXGNASE"/>
</dbReference>
<accession>A0A437MGJ2</accession>
<evidence type="ECO:0000256" key="1">
    <source>
        <dbReference type="ARBA" id="ARBA00023002"/>
    </source>
</evidence>
<sequence length="387" mass="41743">MRIAIIGTGVAGSLVAEMLAGQPGFSVRAFDRLAAGEESEAGTGLNVGPNAMKALRLYLPERHDAVRAASLPWTRWFIDTAAGERLADIDLLGVAEEPGIRLRWSELYRVLRAPVAHLTRHSARFEALEEAAGGKLRPIFRGPDGELFDDGDFDLLIGCDGRYSRLREITDGTVTPRFFGVALTRLLVPDARDCPFDEYGQWFNGHARLLAFPLPGGAAYIAGSVPLPSPDAEVPAAYRAPGYQPALYEPADAAPCPAVAWMCAKLRAMPEQIHWARLQESPLLRHTMQGRVILLGDAAQGMVPTLGQGATQAVEDAVLTGAVLRAGGGAARIAALRDPRVEWVRRLSVAASDTMLRADPVAGSRAKGKEPFLSMLKQLYTYIPDSI</sequence>
<reference evidence="4 5" key="1">
    <citation type="submission" date="2019-01" db="EMBL/GenBank/DDBJ databases">
        <authorList>
            <person name="Chen W.-M."/>
        </authorList>
    </citation>
    <scope>NUCLEOTIDE SEQUENCE [LARGE SCALE GENOMIC DNA]</scope>
    <source>
        <strain evidence="4 5">CCP-6</strain>
    </source>
</reference>
<dbReference type="EMBL" id="SACL01000003">
    <property type="protein sequence ID" value="RVT96761.1"/>
    <property type="molecule type" value="Genomic_DNA"/>
</dbReference>
<evidence type="ECO:0000313" key="5">
    <source>
        <dbReference type="Proteomes" id="UP000282957"/>
    </source>
</evidence>
<dbReference type="InterPro" id="IPR002938">
    <property type="entry name" value="FAD-bd"/>
</dbReference>
<dbReference type="Proteomes" id="UP000282957">
    <property type="component" value="Unassembled WGS sequence"/>
</dbReference>
<dbReference type="AlphaFoldDB" id="A0A437MGJ2"/>
<dbReference type="InterPro" id="IPR050493">
    <property type="entry name" value="FAD-dep_Monooxygenase_BioMet"/>
</dbReference>
<gene>
    <name evidence="4" type="ORF">EOD42_10145</name>
</gene>
<evidence type="ECO:0000256" key="2">
    <source>
        <dbReference type="ARBA" id="ARBA00023033"/>
    </source>
</evidence>
<keyword evidence="2 4" id="KW-0503">Monooxygenase</keyword>
<dbReference type="GO" id="GO:0071949">
    <property type="term" value="F:FAD binding"/>
    <property type="evidence" value="ECO:0007669"/>
    <property type="project" value="InterPro"/>
</dbReference>
<evidence type="ECO:0000313" key="4">
    <source>
        <dbReference type="EMBL" id="RVT96761.1"/>
    </source>
</evidence>
<name>A0A437MGJ2_9PROT</name>
<protein>
    <submittedName>
        <fullName evidence="4">FAD-dependent monooxygenase</fullName>
    </submittedName>
</protein>
<dbReference type="RefSeq" id="WP_127787412.1">
    <property type="nucleotide sequence ID" value="NZ_SACL01000003.1"/>
</dbReference>
<dbReference type="PANTHER" id="PTHR13789">
    <property type="entry name" value="MONOOXYGENASE"/>
    <property type="match status" value="1"/>
</dbReference>
<comment type="caution">
    <text evidence="4">The sequence shown here is derived from an EMBL/GenBank/DDBJ whole genome shotgun (WGS) entry which is preliminary data.</text>
</comment>
<dbReference type="Pfam" id="PF01494">
    <property type="entry name" value="FAD_binding_3"/>
    <property type="match status" value="1"/>
</dbReference>
<dbReference type="SUPFAM" id="SSF51905">
    <property type="entry name" value="FAD/NAD(P)-binding domain"/>
    <property type="match status" value="1"/>
</dbReference>
<organism evidence="4 5">
    <name type="scientific">Rhodovarius crocodyli</name>
    <dbReference type="NCBI Taxonomy" id="1979269"/>
    <lineage>
        <taxon>Bacteria</taxon>
        <taxon>Pseudomonadati</taxon>
        <taxon>Pseudomonadota</taxon>
        <taxon>Alphaproteobacteria</taxon>
        <taxon>Acetobacterales</taxon>
        <taxon>Roseomonadaceae</taxon>
        <taxon>Rhodovarius</taxon>
    </lineage>
</organism>
<dbReference type="InterPro" id="IPR036188">
    <property type="entry name" value="FAD/NAD-bd_sf"/>
</dbReference>
<dbReference type="GO" id="GO:0004497">
    <property type="term" value="F:monooxygenase activity"/>
    <property type="evidence" value="ECO:0007669"/>
    <property type="project" value="UniProtKB-KW"/>
</dbReference>
<keyword evidence="1" id="KW-0560">Oxidoreductase</keyword>
<dbReference type="Gene3D" id="3.50.50.60">
    <property type="entry name" value="FAD/NAD(P)-binding domain"/>
    <property type="match status" value="1"/>
</dbReference>
<proteinExistence type="predicted"/>
<keyword evidence="5" id="KW-1185">Reference proteome</keyword>